<reference evidence="1 2" key="1">
    <citation type="journal article" date="2019" name="Int. J. Syst. Evol. Microbiol.">
        <title>The Global Catalogue of Microorganisms (GCM) 10K type strain sequencing project: providing services to taxonomists for standard genome sequencing and annotation.</title>
        <authorList>
            <consortium name="The Broad Institute Genomics Platform"/>
            <consortium name="The Broad Institute Genome Sequencing Center for Infectious Disease"/>
            <person name="Wu L."/>
            <person name="Ma J."/>
        </authorList>
    </citation>
    <scope>NUCLEOTIDE SEQUENCE [LARGE SCALE GENOMIC DNA]</scope>
    <source>
        <strain evidence="1 2">JCM 3146</strain>
    </source>
</reference>
<name>A0ABN0WUI2_9ACTN</name>
<dbReference type="EMBL" id="BAAABM010000037">
    <property type="protein sequence ID" value="GAA0346908.1"/>
    <property type="molecule type" value="Genomic_DNA"/>
</dbReference>
<proteinExistence type="predicted"/>
<accession>A0ABN0WUI2</accession>
<comment type="caution">
    <text evidence="1">The sequence shown here is derived from an EMBL/GenBank/DDBJ whole genome shotgun (WGS) entry which is preliminary data.</text>
</comment>
<keyword evidence="2" id="KW-1185">Reference proteome</keyword>
<evidence type="ECO:0000313" key="1">
    <source>
        <dbReference type="EMBL" id="GAA0346908.1"/>
    </source>
</evidence>
<gene>
    <name evidence="1" type="ORF">GCM10010151_40700</name>
</gene>
<protein>
    <submittedName>
        <fullName evidence="1">Uncharacterized protein</fullName>
    </submittedName>
</protein>
<organism evidence="1 2">
    <name type="scientific">Actinoallomurus spadix</name>
    <dbReference type="NCBI Taxonomy" id="79912"/>
    <lineage>
        <taxon>Bacteria</taxon>
        <taxon>Bacillati</taxon>
        <taxon>Actinomycetota</taxon>
        <taxon>Actinomycetes</taxon>
        <taxon>Streptosporangiales</taxon>
        <taxon>Thermomonosporaceae</taxon>
        <taxon>Actinoallomurus</taxon>
    </lineage>
</organism>
<sequence>MRIGAFLAGFVRLFRPAPARALVVGGTATNLPVARCDPSPAQLGELQGLCRQWLVMWCWYRREYMAIARFDTRDPILFAVTPQQLVYACRAAELAVV</sequence>
<dbReference type="Proteomes" id="UP001501822">
    <property type="component" value="Unassembled WGS sequence"/>
</dbReference>
<evidence type="ECO:0000313" key="2">
    <source>
        <dbReference type="Proteomes" id="UP001501822"/>
    </source>
</evidence>